<dbReference type="Proteomes" id="UP000679352">
    <property type="component" value="Plasmid p1"/>
</dbReference>
<dbReference type="KEGG" id="gfu:KM031_18470"/>
<dbReference type="RefSeq" id="WP_215505046.1">
    <property type="nucleotide sequence ID" value="NZ_CP076362.1"/>
</dbReference>
<gene>
    <name evidence="1" type="ORF">KM031_18470</name>
</gene>
<name>A0A975P9G9_9RHOB</name>
<dbReference type="AlphaFoldDB" id="A0A975P9G9"/>
<organism evidence="1 2">
    <name type="scientific">Gemmobacter fulvus</name>
    <dbReference type="NCBI Taxonomy" id="2840474"/>
    <lineage>
        <taxon>Bacteria</taxon>
        <taxon>Pseudomonadati</taxon>
        <taxon>Pseudomonadota</taxon>
        <taxon>Alphaproteobacteria</taxon>
        <taxon>Rhodobacterales</taxon>
        <taxon>Paracoccaceae</taxon>
        <taxon>Gemmobacter</taxon>
    </lineage>
</organism>
<dbReference type="EMBL" id="CP076362">
    <property type="protein sequence ID" value="QWK92275.1"/>
    <property type="molecule type" value="Genomic_DNA"/>
</dbReference>
<accession>A0A975P9G9</accession>
<reference evidence="1" key="1">
    <citation type="submission" date="2021-06" db="EMBL/GenBank/DDBJ databases">
        <authorList>
            <person name="Lee C.-S."/>
            <person name="Jin L."/>
        </authorList>
    </citation>
    <scope>NUCLEOTIDE SEQUENCE</scope>
    <source>
        <strain evidence="1">Con5</strain>
        <plasmid evidence="1">p1</plasmid>
    </source>
</reference>
<keyword evidence="1" id="KW-0614">Plasmid</keyword>
<dbReference type="SUPFAM" id="SSF53901">
    <property type="entry name" value="Thiolase-like"/>
    <property type="match status" value="1"/>
</dbReference>
<proteinExistence type="predicted"/>
<evidence type="ECO:0008006" key="3">
    <source>
        <dbReference type="Google" id="ProtNLM"/>
    </source>
</evidence>
<sequence length="323" mass="35386">MRLAALSTHIPQDRVSTADIVRAATGSAAEARVFERMFGLSSVAISRPELTLGAQFLPVLEQLEHQAERTPDALIYVRGLPLHLPQSRLPLTELRATHPYLAGVRHCYELDQNNCSGLFWALDLARILIEMRVAQSVVVLAGDTHAGLSLADRYLPGCTLMGDAFCGLVLDDQPGGLRVGAQALHSHPEFSFGYAGSVAQMGSFFAAHNRIVRAILEEIGFGWDTAAPLLPHNVNRFAWQVFSQETRIRPDRIRLGLLPDIGHCYTCDPFLLLDAELRAQDQQAPAEPLTLVSVGMGGFAGGCQIHDLRPRPQPCPSHKDYVQ</sequence>
<evidence type="ECO:0000313" key="1">
    <source>
        <dbReference type="EMBL" id="QWK92275.1"/>
    </source>
</evidence>
<protein>
    <recommendedName>
        <fullName evidence="3">3-oxoacyl-ACP synthase</fullName>
    </recommendedName>
</protein>
<dbReference type="InterPro" id="IPR016039">
    <property type="entry name" value="Thiolase-like"/>
</dbReference>
<geneLocation type="plasmid" evidence="1 2">
    <name>p1</name>
</geneLocation>
<dbReference type="Gene3D" id="3.40.47.10">
    <property type="match status" value="2"/>
</dbReference>
<keyword evidence="2" id="KW-1185">Reference proteome</keyword>
<dbReference type="GO" id="GO:0016746">
    <property type="term" value="F:acyltransferase activity"/>
    <property type="evidence" value="ECO:0007669"/>
    <property type="project" value="InterPro"/>
</dbReference>
<evidence type="ECO:0000313" key="2">
    <source>
        <dbReference type="Proteomes" id="UP000679352"/>
    </source>
</evidence>